<organism evidence="1 2">
    <name type="scientific">Bifidobacterium adolescentis L2-32</name>
    <dbReference type="NCBI Taxonomy" id="411481"/>
    <lineage>
        <taxon>Bacteria</taxon>
        <taxon>Bacillati</taxon>
        <taxon>Actinomycetota</taxon>
        <taxon>Actinomycetes</taxon>
        <taxon>Bifidobacteriales</taxon>
        <taxon>Bifidobacteriaceae</taxon>
        <taxon>Bifidobacterium</taxon>
    </lineage>
</organism>
<evidence type="ECO:0000313" key="1">
    <source>
        <dbReference type="EMBL" id="EDN82512.1"/>
    </source>
</evidence>
<reference evidence="1 2" key="1">
    <citation type="submission" date="2007-04" db="EMBL/GenBank/DDBJ databases">
        <authorList>
            <person name="Fulton L."/>
            <person name="Clifton S."/>
            <person name="Fulton B."/>
            <person name="Xu J."/>
            <person name="Minx P."/>
            <person name="Pepin K.H."/>
            <person name="Johnson M."/>
            <person name="Thiruvilangam P."/>
            <person name="Bhonagiri V."/>
            <person name="Nash W.E."/>
            <person name="Mardis E.R."/>
            <person name="Wilson R.K."/>
        </authorList>
    </citation>
    <scope>NUCLEOTIDE SEQUENCE [LARGE SCALE GENOMIC DNA]</scope>
    <source>
        <strain evidence="1 2">L2-32</strain>
    </source>
</reference>
<proteinExistence type="predicted"/>
<gene>
    <name evidence="1" type="ORF">BIFADO_01562</name>
</gene>
<accession>A7A6S9</accession>
<name>A7A6S9_BIFAD</name>
<sequence>MWRSALESLKAADNRVRRASFRYVWLRTGYRRLVFCVTIRKKDQNFGS</sequence>
<protein>
    <submittedName>
        <fullName evidence="1">Uncharacterized protein</fullName>
    </submittedName>
</protein>
<dbReference type="HOGENOM" id="CLU_3149951_0_0_11"/>
<comment type="caution">
    <text evidence="1">The sequence shown here is derived from an EMBL/GenBank/DDBJ whole genome shotgun (WGS) entry which is preliminary data.</text>
</comment>
<dbReference type="EMBL" id="AAXD02000052">
    <property type="protein sequence ID" value="EDN82512.1"/>
    <property type="molecule type" value="Genomic_DNA"/>
</dbReference>
<dbReference type="AlphaFoldDB" id="A7A6S9"/>
<dbReference type="Proteomes" id="UP000003773">
    <property type="component" value="Unassembled WGS sequence"/>
</dbReference>
<reference evidence="1 2" key="2">
    <citation type="submission" date="2007-05" db="EMBL/GenBank/DDBJ databases">
        <title>Draft genome sequence of Bifidobacterium adolescentis (L2-32).</title>
        <authorList>
            <person name="Sudarsanam P."/>
            <person name="Ley R."/>
            <person name="Guruge J."/>
            <person name="Turnbaugh P.J."/>
            <person name="Mahowald M."/>
            <person name="Liep D."/>
            <person name="Gordon J."/>
        </authorList>
    </citation>
    <scope>NUCLEOTIDE SEQUENCE [LARGE SCALE GENOMIC DNA]</scope>
    <source>
        <strain evidence="1 2">L2-32</strain>
    </source>
</reference>
<evidence type="ECO:0000313" key="2">
    <source>
        <dbReference type="Proteomes" id="UP000003773"/>
    </source>
</evidence>